<feature type="transmembrane region" description="Helical" evidence="1">
    <location>
        <begin position="39"/>
        <end position="63"/>
    </location>
</feature>
<sequence>CSEGEEIVQICNATMDLLCGLPDQGMVHRYPIDKPRNGYLAWMTIIIILVAAGFAGLFVFYILKKFKSDKGP</sequence>
<accession>A0A226N7L5</accession>
<keyword evidence="1" id="KW-0812">Transmembrane</keyword>
<proteinExistence type="predicted"/>
<dbReference type="EMBL" id="MCFN01000154">
    <property type="protein sequence ID" value="OXB63564.1"/>
    <property type="molecule type" value="Genomic_DNA"/>
</dbReference>
<comment type="caution">
    <text evidence="2">The sequence shown here is derived from an EMBL/GenBank/DDBJ whole genome shotgun (WGS) entry which is preliminary data.</text>
</comment>
<protein>
    <submittedName>
        <fullName evidence="2">Uncharacterized protein</fullName>
    </submittedName>
</protein>
<evidence type="ECO:0000313" key="3">
    <source>
        <dbReference type="Proteomes" id="UP000198323"/>
    </source>
</evidence>
<dbReference type="AlphaFoldDB" id="A0A226N7L5"/>
<gene>
    <name evidence="2" type="ORF">ASZ78_008840</name>
</gene>
<evidence type="ECO:0000256" key="1">
    <source>
        <dbReference type="SAM" id="Phobius"/>
    </source>
</evidence>
<reference evidence="2 3" key="1">
    <citation type="submission" date="2016-07" db="EMBL/GenBank/DDBJ databases">
        <title>Disparate Historic Effective Population Sizes Predicted by Modern Levels of Genome Diversity for the Scaled Quail (Callipepla squamata) and the Northern Bobwhite (Colinus virginianus): Inferences from First and Second Generation Draft Genome Assemblies for Sympatric New World Quail.</title>
        <authorList>
            <person name="Oldeschulte D.L."/>
            <person name="Halley Y.A."/>
            <person name="Bhattarai E.K."/>
            <person name="Brashear W.A."/>
            <person name="Hill J."/>
            <person name="Metz R.P."/>
            <person name="Johnson C.D."/>
            <person name="Rollins D."/>
            <person name="Peterson M.J."/>
            <person name="Bickhart D.M."/>
            <person name="Decker J.E."/>
            <person name="Seabury C.M."/>
        </authorList>
    </citation>
    <scope>NUCLEOTIDE SEQUENCE [LARGE SCALE GENOMIC DNA]</scope>
    <source>
        <strain evidence="2 3">Texas</strain>
        <tissue evidence="2">Leg muscle</tissue>
    </source>
</reference>
<keyword evidence="1" id="KW-1133">Transmembrane helix</keyword>
<evidence type="ECO:0000313" key="2">
    <source>
        <dbReference type="EMBL" id="OXB63564.1"/>
    </source>
</evidence>
<organism evidence="2 3">
    <name type="scientific">Callipepla squamata</name>
    <name type="common">Scaled quail</name>
    <dbReference type="NCBI Taxonomy" id="9009"/>
    <lineage>
        <taxon>Eukaryota</taxon>
        <taxon>Metazoa</taxon>
        <taxon>Chordata</taxon>
        <taxon>Craniata</taxon>
        <taxon>Vertebrata</taxon>
        <taxon>Euteleostomi</taxon>
        <taxon>Archelosauria</taxon>
        <taxon>Archosauria</taxon>
        <taxon>Dinosauria</taxon>
        <taxon>Saurischia</taxon>
        <taxon>Theropoda</taxon>
        <taxon>Coelurosauria</taxon>
        <taxon>Aves</taxon>
        <taxon>Neognathae</taxon>
        <taxon>Galloanserae</taxon>
        <taxon>Galliformes</taxon>
        <taxon>Odontophoridae</taxon>
        <taxon>Callipepla</taxon>
    </lineage>
</organism>
<keyword evidence="1" id="KW-0472">Membrane</keyword>
<dbReference type="Proteomes" id="UP000198323">
    <property type="component" value="Unassembled WGS sequence"/>
</dbReference>
<feature type="non-terminal residue" evidence="2">
    <location>
        <position position="1"/>
    </location>
</feature>
<keyword evidence="3" id="KW-1185">Reference proteome</keyword>
<dbReference type="OrthoDB" id="8848202at2759"/>
<name>A0A226N7L5_CALSU</name>
<dbReference type="STRING" id="9009.A0A226N7L5"/>